<dbReference type="InterPro" id="IPR056402">
    <property type="entry name" value="DA_N"/>
</dbReference>
<evidence type="ECO:0000256" key="3">
    <source>
        <dbReference type="SAM" id="SignalP"/>
    </source>
</evidence>
<evidence type="ECO:0000256" key="2">
    <source>
        <dbReference type="ARBA" id="ARBA00046325"/>
    </source>
</evidence>
<evidence type="ECO:0000259" key="5">
    <source>
        <dbReference type="Pfam" id="PF24137"/>
    </source>
</evidence>
<accession>A0A1E1KWF3</accession>
<dbReference type="Proteomes" id="UP000178912">
    <property type="component" value="Unassembled WGS sequence"/>
</dbReference>
<gene>
    <name evidence="6" type="ORF">RAG0_09652</name>
</gene>
<reference evidence="7" key="1">
    <citation type="submission" date="2016-03" db="EMBL/GenBank/DDBJ databases">
        <authorList>
            <person name="Guldener U."/>
        </authorList>
    </citation>
    <scope>NUCLEOTIDE SEQUENCE [LARGE SCALE GENOMIC DNA]</scope>
    <source>
        <strain evidence="7">04CH-RAC-A.6.1</strain>
    </source>
</reference>
<dbReference type="Pfam" id="PF22903">
    <property type="entry name" value="DA_C"/>
    <property type="match status" value="1"/>
</dbReference>
<organism evidence="6 7">
    <name type="scientific">Rhynchosporium agropyri</name>
    <dbReference type="NCBI Taxonomy" id="914238"/>
    <lineage>
        <taxon>Eukaryota</taxon>
        <taxon>Fungi</taxon>
        <taxon>Dikarya</taxon>
        <taxon>Ascomycota</taxon>
        <taxon>Pezizomycotina</taxon>
        <taxon>Leotiomycetes</taxon>
        <taxon>Helotiales</taxon>
        <taxon>Ploettnerulaceae</taxon>
        <taxon>Rhynchosporium</taxon>
    </lineage>
</organism>
<feature type="signal peptide" evidence="3">
    <location>
        <begin position="1"/>
        <end position="18"/>
    </location>
</feature>
<keyword evidence="7" id="KW-1185">Reference proteome</keyword>
<protein>
    <submittedName>
        <fullName evidence="6">Uncharacterized protein</fullName>
    </submittedName>
</protein>
<dbReference type="Pfam" id="PF24137">
    <property type="entry name" value="DA_N"/>
    <property type="match status" value="1"/>
</dbReference>
<evidence type="ECO:0000313" key="6">
    <source>
        <dbReference type="EMBL" id="CZT02534.1"/>
    </source>
</evidence>
<evidence type="ECO:0000313" key="7">
    <source>
        <dbReference type="Proteomes" id="UP000178912"/>
    </source>
</evidence>
<name>A0A1E1KWF3_9HELO</name>
<dbReference type="OrthoDB" id="5344254at2759"/>
<feature type="domain" description="Diels-Alderase C-terminal" evidence="4">
    <location>
        <begin position="252"/>
        <end position="382"/>
    </location>
</feature>
<evidence type="ECO:0000259" key="4">
    <source>
        <dbReference type="Pfam" id="PF22903"/>
    </source>
</evidence>
<dbReference type="EMBL" id="FJUX01000056">
    <property type="protein sequence ID" value="CZT02534.1"/>
    <property type="molecule type" value="Genomic_DNA"/>
</dbReference>
<comment type="similarity">
    <text evidence="2">Belongs to the Diels-Alderase family.</text>
</comment>
<feature type="domain" description="Diels-Alderase N-terminal" evidence="5">
    <location>
        <begin position="61"/>
        <end position="236"/>
    </location>
</feature>
<proteinExistence type="inferred from homology"/>
<keyword evidence="1" id="KW-0413">Isomerase</keyword>
<feature type="chain" id="PRO_5009446546" evidence="3">
    <location>
        <begin position="19"/>
        <end position="389"/>
    </location>
</feature>
<sequence length="389" mass="43169">MLFKSLLSIVALLAVAEAAPSCPSPSNKHCKVDTLEAYDIANNTIIDIGADPLIPFSSRKLSGVNDTAWEFWFFDSTTDDGNAGISFAFWNDNSNVGLEHPPWGVLRLQTQVVFPNGTHWIETTWVDDNTLTTCKDSTTGVWEKPGYRYSFKTSNDLKYTTITLDSPTLKGIYTLIATAPPVYPDGKYWPNKRASASVMPWVYWNAAVPSGKVNVDIDVAGTQLKFTGIGGHDRNWAPFPLLQASLGFQESRVNAGPYTVLFWYIGSRVTKQTYLASVIIKSKKVVFTTKNFKVAEKEDYMLFAQSHVNDTSTPFDPTKARTTYDLNFVSADKKKNWKFAVDFADPEWALNDRGFSGIIPASVNGGEVGREQYKGAGTAMHAEFDPSWV</sequence>
<dbReference type="AlphaFoldDB" id="A0A1E1KWF3"/>
<evidence type="ECO:0000256" key="1">
    <source>
        <dbReference type="ARBA" id="ARBA00023235"/>
    </source>
</evidence>
<dbReference type="GO" id="GO:0016853">
    <property type="term" value="F:isomerase activity"/>
    <property type="evidence" value="ECO:0007669"/>
    <property type="project" value="UniProtKB-KW"/>
</dbReference>
<dbReference type="SUPFAM" id="SSF159245">
    <property type="entry name" value="AttH-like"/>
    <property type="match status" value="1"/>
</dbReference>
<keyword evidence="3" id="KW-0732">Signal</keyword>
<dbReference type="InterPro" id="IPR054499">
    <property type="entry name" value="DA_C"/>
</dbReference>